<dbReference type="Gramene" id="ORGLA07G0066100.1">
    <property type="protein sequence ID" value="ORGLA07G0066100.1"/>
    <property type="gene ID" value="ORGLA07G0066100"/>
</dbReference>
<dbReference type="AlphaFoldDB" id="I1Q969"/>
<evidence type="ECO:0000313" key="2">
    <source>
        <dbReference type="EnsemblPlants" id="ORGLA07G0066100.1"/>
    </source>
</evidence>
<sequence length="106" mass="11889">GRCRLRCSGGDRGGDAAEGGRATSRVAQCGKGKDAAPWKEVMQMLRKQIDWKYRWTFDFDPTVGRKKGDVEAPKLREFLLVGMICIGIYDNSAICDYEVEQREVIG</sequence>
<feature type="region of interest" description="Disordered" evidence="1">
    <location>
        <begin position="1"/>
        <end position="21"/>
    </location>
</feature>
<accession>I1Q969</accession>
<dbReference type="EnsemblPlants" id="ORGLA07G0066100.1">
    <property type="protein sequence ID" value="ORGLA07G0066100.1"/>
    <property type="gene ID" value="ORGLA07G0066100"/>
</dbReference>
<organism evidence="2 3">
    <name type="scientific">Oryza glaberrima</name>
    <name type="common">African rice</name>
    <dbReference type="NCBI Taxonomy" id="4538"/>
    <lineage>
        <taxon>Eukaryota</taxon>
        <taxon>Viridiplantae</taxon>
        <taxon>Streptophyta</taxon>
        <taxon>Embryophyta</taxon>
        <taxon>Tracheophyta</taxon>
        <taxon>Spermatophyta</taxon>
        <taxon>Magnoliopsida</taxon>
        <taxon>Liliopsida</taxon>
        <taxon>Poales</taxon>
        <taxon>Poaceae</taxon>
        <taxon>BOP clade</taxon>
        <taxon>Oryzoideae</taxon>
        <taxon>Oryzeae</taxon>
        <taxon>Oryzinae</taxon>
        <taxon>Oryza</taxon>
    </lineage>
</organism>
<proteinExistence type="predicted"/>
<evidence type="ECO:0000256" key="1">
    <source>
        <dbReference type="SAM" id="MobiDB-lite"/>
    </source>
</evidence>
<dbReference type="HOGENOM" id="CLU_2230030_0_0_1"/>
<dbReference type="Proteomes" id="UP000007306">
    <property type="component" value="Chromosome 7"/>
</dbReference>
<name>I1Q969_ORYGL</name>
<reference evidence="2" key="1">
    <citation type="submission" date="2015-06" db="UniProtKB">
        <authorList>
            <consortium name="EnsemblPlants"/>
        </authorList>
    </citation>
    <scope>IDENTIFICATION</scope>
</reference>
<reference evidence="2 3" key="2">
    <citation type="submission" date="2018-04" db="EMBL/GenBank/DDBJ databases">
        <title>OglaRS2 (Oryza glaberrima Reference Sequence Version 2).</title>
        <authorList>
            <person name="Zhang J."/>
            <person name="Kudrna D."/>
            <person name="Lee S."/>
            <person name="Talag J."/>
            <person name="Rajasekar S."/>
            <person name="Wing R.A."/>
        </authorList>
    </citation>
    <scope>NUCLEOTIDE SEQUENCE [LARGE SCALE GENOMIC DNA]</scope>
    <source>
        <strain evidence="2 3">cv. IRGC 96717</strain>
    </source>
</reference>
<keyword evidence="3" id="KW-1185">Reference proteome</keyword>
<evidence type="ECO:0000313" key="3">
    <source>
        <dbReference type="Proteomes" id="UP000007306"/>
    </source>
</evidence>
<protein>
    <submittedName>
        <fullName evidence="2">Uncharacterized protein</fullName>
    </submittedName>
</protein>